<proteinExistence type="predicted"/>
<dbReference type="GO" id="GO:0016987">
    <property type="term" value="F:sigma factor activity"/>
    <property type="evidence" value="ECO:0007669"/>
    <property type="project" value="InterPro"/>
</dbReference>
<dbReference type="NCBIfam" id="TIGR02937">
    <property type="entry name" value="sigma70-ECF"/>
    <property type="match status" value="1"/>
</dbReference>
<name>A0A1W1XAQ4_9NEIS</name>
<dbReference type="NCBIfam" id="NF007214">
    <property type="entry name" value="PRK09636.1"/>
    <property type="match status" value="1"/>
</dbReference>
<dbReference type="GO" id="GO:0006352">
    <property type="term" value="P:DNA-templated transcription initiation"/>
    <property type="evidence" value="ECO:0007669"/>
    <property type="project" value="InterPro"/>
</dbReference>
<dbReference type="Proteomes" id="UP000192761">
    <property type="component" value="Unassembled WGS sequence"/>
</dbReference>
<dbReference type="Pfam" id="PF08281">
    <property type="entry name" value="Sigma70_r4_2"/>
    <property type="match status" value="1"/>
</dbReference>
<sequence length="293" mass="32757">MNLPRDPFDLHRARLFGLAYRMLGTRADAEDVVQDAYLRWHDASQHAVATPEAWLVTVTTRLAIDRLRVLKRERSSYVGPWLPDPLLTETLADCAPSPEWALELRGDVGLAFMTVLERLGPEERAAFLLREVLDCDYDEIATILGKKLPAVRQLVSRARKRLDDATPRHTVERATHIRLLDAFADAALRGDHAALQALFTDDVVLTSDGGGKVYATLRPLHGAERLARLYRAVAANRTGTAHYRHAQINGEPALLRYLDGRIDSAIVFVIRDERIAAMYNVRNPDKLAALQGA</sequence>
<dbReference type="SUPFAM" id="SSF54427">
    <property type="entry name" value="NTF2-like"/>
    <property type="match status" value="1"/>
</dbReference>
<dbReference type="InterPro" id="IPR036388">
    <property type="entry name" value="WH-like_DNA-bd_sf"/>
</dbReference>
<dbReference type="Gene3D" id="1.10.10.10">
    <property type="entry name" value="Winged helix-like DNA-binding domain superfamily/Winged helix DNA-binding domain"/>
    <property type="match status" value="1"/>
</dbReference>
<dbReference type="Gene3D" id="3.10.450.50">
    <property type="match status" value="1"/>
</dbReference>
<feature type="domain" description="RNA polymerase sigma-70 region 2" evidence="2">
    <location>
        <begin position="9"/>
        <end position="72"/>
    </location>
</feature>
<dbReference type="EMBL" id="FWXD01000005">
    <property type="protein sequence ID" value="SMC20864.1"/>
    <property type="molecule type" value="Genomic_DNA"/>
</dbReference>
<protein>
    <submittedName>
        <fullName evidence="4">RNA polymerase sigma-70 factor, ECF subfamily</fullName>
    </submittedName>
</protein>
<reference evidence="4 5" key="1">
    <citation type="submission" date="2017-04" db="EMBL/GenBank/DDBJ databases">
        <authorList>
            <person name="Afonso C.L."/>
            <person name="Miller P.J."/>
            <person name="Scott M.A."/>
            <person name="Spackman E."/>
            <person name="Goraichik I."/>
            <person name="Dimitrov K.M."/>
            <person name="Suarez D.L."/>
            <person name="Swayne D.E."/>
        </authorList>
    </citation>
    <scope>NUCLEOTIDE SEQUENCE [LARGE SCALE GENOMIC DNA]</scope>
    <source>
        <strain evidence="4 5">DSM 23236</strain>
    </source>
</reference>
<evidence type="ECO:0000259" key="2">
    <source>
        <dbReference type="Pfam" id="PF04542"/>
    </source>
</evidence>
<dbReference type="InterPro" id="IPR013325">
    <property type="entry name" value="RNA_pol_sigma_r2"/>
</dbReference>
<dbReference type="InterPro" id="IPR013324">
    <property type="entry name" value="RNA_pol_sigma_r3/r4-like"/>
</dbReference>
<dbReference type="RefSeq" id="WP_245804279.1">
    <property type="nucleotide sequence ID" value="NZ_FWXD01000005.1"/>
</dbReference>
<dbReference type="SUPFAM" id="SSF88659">
    <property type="entry name" value="Sigma3 and sigma4 domains of RNA polymerase sigma factors"/>
    <property type="match status" value="1"/>
</dbReference>
<dbReference type="InterPro" id="IPR032710">
    <property type="entry name" value="NTF2-like_dom_sf"/>
</dbReference>
<dbReference type="InterPro" id="IPR014284">
    <property type="entry name" value="RNA_pol_sigma-70_dom"/>
</dbReference>
<dbReference type="PANTHER" id="PTHR30173:SF36">
    <property type="entry name" value="ECF RNA POLYMERASE SIGMA FACTOR SIGJ"/>
    <property type="match status" value="1"/>
</dbReference>
<evidence type="ECO:0000313" key="5">
    <source>
        <dbReference type="Proteomes" id="UP000192761"/>
    </source>
</evidence>
<gene>
    <name evidence="4" type="ORF">SAMN02745857_01059</name>
</gene>
<dbReference type="GO" id="GO:0003677">
    <property type="term" value="F:DNA binding"/>
    <property type="evidence" value="ECO:0007669"/>
    <property type="project" value="InterPro"/>
</dbReference>
<evidence type="ECO:0000313" key="4">
    <source>
        <dbReference type="EMBL" id="SMC20864.1"/>
    </source>
</evidence>
<dbReference type="PANTHER" id="PTHR30173">
    <property type="entry name" value="SIGMA 19 FACTOR"/>
    <property type="match status" value="1"/>
</dbReference>
<dbReference type="InterPro" id="IPR013249">
    <property type="entry name" value="RNA_pol_sigma70_r4_t2"/>
</dbReference>
<organism evidence="4 5">
    <name type="scientific">Andreprevotia lacus DSM 23236</name>
    <dbReference type="NCBI Taxonomy" id="1121001"/>
    <lineage>
        <taxon>Bacteria</taxon>
        <taxon>Pseudomonadati</taxon>
        <taxon>Pseudomonadota</taxon>
        <taxon>Betaproteobacteria</taxon>
        <taxon>Neisseriales</taxon>
        <taxon>Chitinibacteraceae</taxon>
        <taxon>Andreprevotia</taxon>
    </lineage>
</organism>
<dbReference type="SUPFAM" id="SSF88946">
    <property type="entry name" value="Sigma2 domain of RNA polymerase sigma factors"/>
    <property type="match status" value="1"/>
</dbReference>
<dbReference type="InterPro" id="IPR052704">
    <property type="entry name" value="ECF_Sigma-70_Domain"/>
</dbReference>
<dbReference type="InterPro" id="IPR007627">
    <property type="entry name" value="RNA_pol_sigma70_r2"/>
</dbReference>
<feature type="domain" description="RNA polymerase sigma factor 70 region 4 type 2" evidence="3">
    <location>
        <begin position="111"/>
        <end position="162"/>
    </location>
</feature>
<dbReference type="Pfam" id="PF04542">
    <property type="entry name" value="Sigma70_r2"/>
    <property type="match status" value="1"/>
</dbReference>
<keyword evidence="5" id="KW-1185">Reference proteome</keyword>
<evidence type="ECO:0000259" key="3">
    <source>
        <dbReference type="Pfam" id="PF08281"/>
    </source>
</evidence>
<accession>A0A1W1XAQ4</accession>
<dbReference type="AlphaFoldDB" id="A0A1W1XAQ4"/>
<comment type="subunit">
    <text evidence="1">Interacts transiently with the RNA polymerase catalytic core formed by RpoA, RpoB, RpoC and RpoZ (2 alpha, 1 beta, 1 beta' and 1 omega subunit) to form the RNA polymerase holoenzyme that can initiate transcription.</text>
</comment>
<evidence type="ECO:0000256" key="1">
    <source>
        <dbReference type="ARBA" id="ARBA00011344"/>
    </source>
</evidence>
<dbReference type="Gene3D" id="1.10.1740.10">
    <property type="match status" value="1"/>
</dbReference>
<dbReference type="STRING" id="1121001.SAMN02745857_01059"/>